<dbReference type="InterPro" id="IPR004273">
    <property type="entry name" value="Dynein_heavy_D6_P-loop"/>
</dbReference>
<sequence length="150" mass="17012">MTNVIPLVFILSTGSDPFNAFQRFAIEMDFQDRIYSISLGQGQGPIAEQMIRDGVQQGNWVFLQNCHLAVSWMLPMEDMIRSLSETPEKIHSDYRLFLSSMPSPHFPVSLLQNSVKVTNEPPMGLRANIRRAFADISQDFFETHGTSSMI</sequence>
<dbReference type="PANTHER" id="PTHR22878">
    <property type="entry name" value="DYNEIN HEAVY CHAIN 6, AXONEMAL-LIKE-RELATED"/>
    <property type="match status" value="1"/>
</dbReference>
<dbReference type="Pfam" id="PF03028">
    <property type="entry name" value="Dynein_heavy"/>
    <property type="match status" value="1"/>
</dbReference>
<gene>
    <name evidence="2" type="ORF">PR048_001149</name>
</gene>
<reference evidence="2 3" key="1">
    <citation type="submission" date="2023-02" db="EMBL/GenBank/DDBJ databases">
        <title>LHISI_Scaffold_Assembly.</title>
        <authorList>
            <person name="Stuart O.P."/>
            <person name="Cleave R."/>
            <person name="Magrath M.J.L."/>
            <person name="Mikheyev A.S."/>
        </authorList>
    </citation>
    <scope>NUCLEOTIDE SEQUENCE [LARGE SCALE GENOMIC DNA]</scope>
    <source>
        <strain evidence="2">Daus_M_001</strain>
        <tissue evidence="2">Leg muscle</tissue>
    </source>
</reference>
<accession>A0ABQ9IGM5</accession>
<evidence type="ECO:0000313" key="3">
    <source>
        <dbReference type="Proteomes" id="UP001159363"/>
    </source>
</evidence>
<name>A0ABQ9IGM5_9NEOP</name>
<comment type="caution">
    <text evidence="2">The sequence shown here is derived from an EMBL/GenBank/DDBJ whole genome shotgun (WGS) entry which is preliminary data.</text>
</comment>
<dbReference type="EMBL" id="JARBHB010000001">
    <property type="protein sequence ID" value="KAJ8895811.1"/>
    <property type="molecule type" value="Genomic_DNA"/>
</dbReference>
<dbReference type="PANTHER" id="PTHR22878:SF68">
    <property type="entry name" value="DYNEIN HEAVY CHAIN 6, AXONEMAL-LIKE"/>
    <property type="match status" value="1"/>
</dbReference>
<evidence type="ECO:0000313" key="2">
    <source>
        <dbReference type="EMBL" id="KAJ8895811.1"/>
    </source>
</evidence>
<keyword evidence="3" id="KW-1185">Reference proteome</keyword>
<organism evidence="2 3">
    <name type="scientific">Dryococelus australis</name>
    <dbReference type="NCBI Taxonomy" id="614101"/>
    <lineage>
        <taxon>Eukaryota</taxon>
        <taxon>Metazoa</taxon>
        <taxon>Ecdysozoa</taxon>
        <taxon>Arthropoda</taxon>
        <taxon>Hexapoda</taxon>
        <taxon>Insecta</taxon>
        <taxon>Pterygota</taxon>
        <taxon>Neoptera</taxon>
        <taxon>Polyneoptera</taxon>
        <taxon>Phasmatodea</taxon>
        <taxon>Verophasmatodea</taxon>
        <taxon>Anareolatae</taxon>
        <taxon>Phasmatidae</taxon>
        <taxon>Eurycanthinae</taxon>
        <taxon>Dryococelus</taxon>
    </lineage>
</organism>
<feature type="domain" description="Dynein heavy chain region D6 P-loop" evidence="1">
    <location>
        <begin position="3"/>
        <end position="118"/>
    </location>
</feature>
<dbReference type="InterPro" id="IPR027417">
    <property type="entry name" value="P-loop_NTPase"/>
</dbReference>
<proteinExistence type="predicted"/>
<protein>
    <recommendedName>
        <fullName evidence="1">Dynein heavy chain region D6 P-loop domain-containing protein</fullName>
    </recommendedName>
</protein>
<dbReference type="Proteomes" id="UP001159363">
    <property type="component" value="Chromosome 1"/>
</dbReference>
<evidence type="ECO:0000259" key="1">
    <source>
        <dbReference type="Pfam" id="PF03028"/>
    </source>
</evidence>
<dbReference type="Gene3D" id="3.40.50.300">
    <property type="entry name" value="P-loop containing nucleotide triphosphate hydrolases"/>
    <property type="match status" value="1"/>
</dbReference>
<dbReference type="InterPro" id="IPR026983">
    <property type="entry name" value="DHC"/>
</dbReference>